<feature type="compositionally biased region" description="Pro residues" evidence="1">
    <location>
        <begin position="172"/>
        <end position="188"/>
    </location>
</feature>
<accession>A0A1M5DEK5</accession>
<organism evidence="2 3">
    <name type="scientific">Geodermatophilus nigrescens</name>
    <dbReference type="NCBI Taxonomy" id="1070870"/>
    <lineage>
        <taxon>Bacteria</taxon>
        <taxon>Bacillati</taxon>
        <taxon>Actinomycetota</taxon>
        <taxon>Actinomycetes</taxon>
        <taxon>Geodermatophilales</taxon>
        <taxon>Geodermatophilaceae</taxon>
        <taxon>Geodermatophilus</taxon>
    </lineage>
</organism>
<sequence>MPLEEVGTTLEQAVTGQGGEEQGGDDAAPPPAPGADALPLPLPGAGAGAGAGEQPPAGPAPAEEEGPVPPLPQELVSGLQSALTPLGVPEHCVQGVADGVRGLLNGVLSQDPAAAVQDLVAGLQGALTGLASGQPAALDPAPLGPAAGQVATDVEELLAAFQACLPALPAAPGTPAPEPAHEAPPPAAPAAAPVGEHPVRYLGYAPTGGDGAVETVTASRSDDAGGVPLALLGGGVLVAGTTGAAVSRVRSRAVRRP</sequence>
<dbReference type="RefSeq" id="WP_175562771.1">
    <property type="nucleotide sequence ID" value="NZ_FQVX01000001.1"/>
</dbReference>
<name>A0A1M5DEK5_9ACTN</name>
<proteinExistence type="predicted"/>
<protein>
    <submittedName>
        <fullName evidence="2">Uncharacterized protein</fullName>
    </submittedName>
</protein>
<reference evidence="2 3" key="1">
    <citation type="submission" date="2016-11" db="EMBL/GenBank/DDBJ databases">
        <authorList>
            <person name="Jaros S."/>
            <person name="Januszkiewicz K."/>
            <person name="Wedrychowicz H."/>
        </authorList>
    </citation>
    <scope>NUCLEOTIDE SEQUENCE [LARGE SCALE GENOMIC DNA]</scope>
    <source>
        <strain evidence="2 3">DSM 45408</strain>
    </source>
</reference>
<gene>
    <name evidence="2" type="ORF">SAMN05444351_0351</name>
</gene>
<keyword evidence="3" id="KW-1185">Reference proteome</keyword>
<dbReference type="AlphaFoldDB" id="A0A1M5DEK5"/>
<feature type="region of interest" description="Disordered" evidence="1">
    <location>
        <begin position="172"/>
        <end position="193"/>
    </location>
</feature>
<dbReference type="STRING" id="1070870.SAMN05444351_0351"/>
<evidence type="ECO:0000256" key="1">
    <source>
        <dbReference type="SAM" id="MobiDB-lite"/>
    </source>
</evidence>
<dbReference type="EMBL" id="FQVX01000001">
    <property type="protein sequence ID" value="SHF65483.1"/>
    <property type="molecule type" value="Genomic_DNA"/>
</dbReference>
<evidence type="ECO:0000313" key="2">
    <source>
        <dbReference type="EMBL" id="SHF65483.1"/>
    </source>
</evidence>
<dbReference type="Proteomes" id="UP000184471">
    <property type="component" value="Unassembled WGS sequence"/>
</dbReference>
<feature type="region of interest" description="Disordered" evidence="1">
    <location>
        <begin position="1"/>
        <end position="74"/>
    </location>
</feature>
<evidence type="ECO:0000313" key="3">
    <source>
        <dbReference type="Proteomes" id="UP000184471"/>
    </source>
</evidence>